<accession>A0ABY3WY41</accession>
<proteinExistence type="predicted"/>
<gene>
    <name evidence="1" type="ORF">MMG00_09895</name>
</gene>
<name>A0ABY3WY41_9GAMM</name>
<organism evidence="1 2">
    <name type="scientific">Ignatzschineria rhizosphaerae</name>
    <dbReference type="NCBI Taxonomy" id="2923279"/>
    <lineage>
        <taxon>Bacteria</taxon>
        <taxon>Pseudomonadati</taxon>
        <taxon>Pseudomonadota</taxon>
        <taxon>Gammaproteobacteria</taxon>
        <taxon>Cardiobacteriales</taxon>
        <taxon>Ignatzschineriaceae</taxon>
        <taxon>Ignatzschineria</taxon>
    </lineage>
</organism>
<protein>
    <submittedName>
        <fullName evidence="1">Uncharacterized protein</fullName>
    </submittedName>
</protein>
<dbReference type="EMBL" id="CP093379">
    <property type="protein sequence ID" value="UNM95532.1"/>
    <property type="molecule type" value="Genomic_DNA"/>
</dbReference>
<dbReference type="RefSeq" id="WP_242147869.1">
    <property type="nucleotide sequence ID" value="NZ_CP093379.1"/>
</dbReference>
<evidence type="ECO:0000313" key="2">
    <source>
        <dbReference type="Proteomes" id="UP000829542"/>
    </source>
</evidence>
<evidence type="ECO:0000313" key="1">
    <source>
        <dbReference type="EMBL" id="UNM95532.1"/>
    </source>
</evidence>
<reference evidence="1 2" key="1">
    <citation type="submission" date="2022-03" db="EMBL/GenBank/DDBJ databases">
        <title>Ignatzschineria rhizosphaerae HR5S32.</title>
        <authorList>
            <person name="Sun J.Q."/>
            <person name="Feng J.Y."/>
        </authorList>
    </citation>
    <scope>NUCLEOTIDE SEQUENCE [LARGE SCALE GENOMIC DNA]</scope>
    <source>
        <strain evidence="1 2">HR5S32</strain>
    </source>
</reference>
<dbReference type="Proteomes" id="UP000829542">
    <property type="component" value="Chromosome"/>
</dbReference>
<sequence length="93" mass="10746">MQKLLEAIRFSKRLRSNLFELEELLSVATVLDEVVAVNRNIKLYSDLVKSWVEDNKPGILMRIEMKSLRQEINSIRRQIASKTSMVLTAQRAA</sequence>
<keyword evidence="2" id="KW-1185">Reference proteome</keyword>